<evidence type="ECO:0008006" key="2">
    <source>
        <dbReference type="Google" id="ProtNLM"/>
    </source>
</evidence>
<evidence type="ECO:0000313" key="1">
    <source>
        <dbReference type="EMBL" id="GAF71145.1"/>
    </source>
</evidence>
<sequence>QQVLQAWKLTSGSIPTANDTQDALTFLAEQTEHFQQHPVEGSKRSAEMQALSGFCHAMMCSNAFLYVD</sequence>
<protein>
    <recommendedName>
        <fullName evidence="2">DUF1553 domain-containing protein</fullName>
    </recommendedName>
</protein>
<feature type="non-terminal residue" evidence="1">
    <location>
        <position position="1"/>
    </location>
</feature>
<gene>
    <name evidence="1" type="ORF">S01H1_10370</name>
</gene>
<organism evidence="1">
    <name type="scientific">marine sediment metagenome</name>
    <dbReference type="NCBI Taxonomy" id="412755"/>
    <lineage>
        <taxon>unclassified sequences</taxon>
        <taxon>metagenomes</taxon>
        <taxon>ecological metagenomes</taxon>
    </lineage>
</organism>
<comment type="caution">
    <text evidence="1">The sequence shown here is derived from an EMBL/GenBank/DDBJ whole genome shotgun (WGS) entry which is preliminary data.</text>
</comment>
<dbReference type="EMBL" id="BARS01005293">
    <property type="protein sequence ID" value="GAF71145.1"/>
    <property type="molecule type" value="Genomic_DNA"/>
</dbReference>
<accession>X0T504</accession>
<reference evidence="1" key="1">
    <citation type="journal article" date="2014" name="Front. Microbiol.">
        <title>High frequency of phylogenetically diverse reductive dehalogenase-homologous genes in deep subseafloor sedimentary metagenomes.</title>
        <authorList>
            <person name="Kawai M."/>
            <person name="Futagami T."/>
            <person name="Toyoda A."/>
            <person name="Takaki Y."/>
            <person name="Nishi S."/>
            <person name="Hori S."/>
            <person name="Arai W."/>
            <person name="Tsubouchi T."/>
            <person name="Morono Y."/>
            <person name="Uchiyama I."/>
            <person name="Ito T."/>
            <person name="Fujiyama A."/>
            <person name="Inagaki F."/>
            <person name="Takami H."/>
        </authorList>
    </citation>
    <scope>NUCLEOTIDE SEQUENCE</scope>
    <source>
        <strain evidence="1">Expedition CK06-06</strain>
    </source>
</reference>
<name>X0T504_9ZZZZ</name>
<dbReference type="AlphaFoldDB" id="X0T504"/>
<proteinExistence type="predicted"/>